<name>E0I894_9BACL</name>
<dbReference type="PANTHER" id="PTHR48100">
    <property type="entry name" value="BROAD-SPECIFICITY PHOSPHATASE YOR283W-RELATED"/>
    <property type="match status" value="1"/>
</dbReference>
<dbReference type="Gene3D" id="3.40.50.1240">
    <property type="entry name" value="Phosphoglycerate mutase-like"/>
    <property type="match status" value="1"/>
</dbReference>
<dbReference type="EMBL" id="AEDD01000004">
    <property type="protein sequence ID" value="EFM11399.1"/>
    <property type="molecule type" value="Genomic_DNA"/>
</dbReference>
<dbReference type="GO" id="GO:0016791">
    <property type="term" value="F:phosphatase activity"/>
    <property type="evidence" value="ECO:0007669"/>
    <property type="project" value="TreeGrafter"/>
</dbReference>
<reference evidence="1 2" key="1">
    <citation type="submission" date="2010-07" db="EMBL/GenBank/DDBJ databases">
        <title>The draft genome of Paenibacillus curdlanolyticus YK9.</title>
        <authorList>
            <consortium name="US DOE Joint Genome Institute (JGI-PGF)"/>
            <person name="Lucas S."/>
            <person name="Copeland A."/>
            <person name="Lapidus A."/>
            <person name="Cheng J.-F."/>
            <person name="Bruce D."/>
            <person name="Goodwin L."/>
            <person name="Pitluck S."/>
            <person name="Land M.L."/>
            <person name="Hauser L."/>
            <person name="Chang Y.-J."/>
            <person name="Jeffries C."/>
            <person name="Anderson I.J."/>
            <person name="Johnson E."/>
            <person name="Loganathan U."/>
            <person name="Mulhopadhyay B."/>
            <person name="Kyrpides N."/>
            <person name="Woyke T.J."/>
        </authorList>
    </citation>
    <scope>NUCLEOTIDE SEQUENCE [LARGE SCALE GENOMIC DNA]</scope>
    <source>
        <strain evidence="1 2">YK9</strain>
    </source>
</reference>
<protein>
    <submittedName>
        <fullName evidence="1">Phosphoglycerate mutase</fullName>
    </submittedName>
</protein>
<dbReference type="InterPro" id="IPR050275">
    <property type="entry name" value="PGM_Phosphatase"/>
</dbReference>
<dbReference type="SUPFAM" id="SSF53254">
    <property type="entry name" value="Phosphoglycerate mutase-like"/>
    <property type="match status" value="1"/>
</dbReference>
<dbReference type="PANTHER" id="PTHR48100:SF1">
    <property type="entry name" value="HISTIDINE PHOSPHATASE FAMILY PROTEIN-RELATED"/>
    <property type="match status" value="1"/>
</dbReference>
<dbReference type="InterPro" id="IPR029033">
    <property type="entry name" value="His_PPase_superfam"/>
</dbReference>
<dbReference type="GO" id="GO:0005737">
    <property type="term" value="C:cytoplasm"/>
    <property type="evidence" value="ECO:0007669"/>
    <property type="project" value="TreeGrafter"/>
</dbReference>
<dbReference type="AlphaFoldDB" id="E0I894"/>
<proteinExistence type="predicted"/>
<evidence type="ECO:0000313" key="2">
    <source>
        <dbReference type="Proteomes" id="UP000005387"/>
    </source>
</evidence>
<sequence length="200" mass="22974">MEIIFIRHGQGIHNTDIPDRLNFENPRLTNKGREQAALLKSTFSFQHNDVFITSPTIRTIETTAIMTSGLLHARKYISPLVGPRMFPLPASPEASALRCDRVYPLTLIRSEHTDFIITDQEDEDLWKNGINIMSEEAFRIVGQRFLQWIQTLNANKVYVIAHDGTITSYRILLGETGLSRSDFLPETGWHRIEWHAKEQS</sequence>
<dbReference type="Pfam" id="PF00300">
    <property type="entry name" value="His_Phos_1"/>
    <property type="match status" value="1"/>
</dbReference>
<dbReference type="CDD" id="cd07067">
    <property type="entry name" value="HP_PGM_like"/>
    <property type="match status" value="1"/>
</dbReference>
<gene>
    <name evidence="1" type="ORF">PaecuDRAFT_1845</name>
</gene>
<keyword evidence="2" id="KW-1185">Reference proteome</keyword>
<dbReference type="OrthoDB" id="2435937at2"/>
<dbReference type="RefSeq" id="WP_006037856.1">
    <property type="nucleotide sequence ID" value="NZ_AEDD01000004.1"/>
</dbReference>
<evidence type="ECO:0000313" key="1">
    <source>
        <dbReference type="EMBL" id="EFM11399.1"/>
    </source>
</evidence>
<dbReference type="Proteomes" id="UP000005387">
    <property type="component" value="Unassembled WGS sequence"/>
</dbReference>
<dbReference type="STRING" id="717606.PaecuDRAFT_1845"/>
<organism evidence="1 2">
    <name type="scientific">Paenibacillus curdlanolyticus YK9</name>
    <dbReference type="NCBI Taxonomy" id="717606"/>
    <lineage>
        <taxon>Bacteria</taxon>
        <taxon>Bacillati</taxon>
        <taxon>Bacillota</taxon>
        <taxon>Bacilli</taxon>
        <taxon>Bacillales</taxon>
        <taxon>Paenibacillaceae</taxon>
        <taxon>Paenibacillus</taxon>
    </lineage>
</organism>
<dbReference type="SMART" id="SM00855">
    <property type="entry name" value="PGAM"/>
    <property type="match status" value="1"/>
</dbReference>
<dbReference type="eggNOG" id="COG0406">
    <property type="taxonomic scope" value="Bacteria"/>
</dbReference>
<dbReference type="InterPro" id="IPR013078">
    <property type="entry name" value="His_Pase_superF_clade-1"/>
</dbReference>
<accession>E0I894</accession>